<evidence type="ECO:0000313" key="2">
    <source>
        <dbReference type="EMBL" id="PYH47399.1"/>
    </source>
</evidence>
<reference evidence="2 3" key="1">
    <citation type="submission" date="2016-12" db="EMBL/GenBank/DDBJ databases">
        <title>The genomes of Aspergillus section Nigri reveals drivers in fungal speciation.</title>
        <authorList>
            <consortium name="DOE Joint Genome Institute"/>
            <person name="Vesth T.C."/>
            <person name="Nybo J."/>
            <person name="Theobald S."/>
            <person name="Brandl J."/>
            <person name="Frisvad J.C."/>
            <person name="Nielsen K.F."/>
            <person name="Lyhne E.K."/>
            <person name="Kogle M.E."/>
            <person name="Kuo A."/>
            <person name="Riley R."/>
            <person name="Clum A."/>
            <person name="Nolan M."/>
            <person name="Lipzen A."/>
            <person name="Salamov A."/>
            <person name="Henrissat B."/>
            <person name="Wiebenga A."/>
            <person name="De Vries R.P."/>
            <person name="Grigoriev I.V."/>
            <person name="Mortensen U.H."/>
            <person name="Andersen M.R."/>
            <person name="Baker S.E."/>
        </authorList>
    </citation>
    <scope>NUCLEOTIDE SEQUENCE [LARGE SCALE GENOMIC DNA]</scope>
    <source>
        <strain evidence="2 3">JOP 1030-1</strain>
    </source>
</reference>
<feature type="region of interest" description="Disordered" evidence="1">
    <location>
        <begin position="21"/>
        <end position="52"/>
    </location>
</feature>
<gene>
    <name evidence="2" type="ORF">BP01DRAFT_354591</name>
</gene>
<dbReference type="EMBL" id="KZ821224">
    <property type="protein sequence ID" value="PYH47399.1"/>
    <property type="molecule type" value="Genomic_DNA"/>
</dbReference>
<sequence>MPPPPSSQGLLHSRQVTPDWAQFPEGGLRRSNAVKHPDQQHQQQASFAGEERMKFVSREGRANTTPYTAPNVARDPKMVKPRLRATTFAVQATESGSEWSFIPGKIHEAETRGKRLPLAPPAPSPLEQRGKVRKDEHYVRTQQWVMEQQQRSAVAQSSSTLKRKPLPPLPPYTEQQQQQQQQWSQPVVQCSTATTAAATKNSYSSTTRRPFFRSDSEVDKFARSTTHYEDRILTKGERRAGKFVQPVQARKQVRFVTPHSPPESRVASPVDEISDQREVVRRALYRQRFTGR</sequence>
<proteinExistence type="predicted"/>
<accession>A0A318ZIQ3</accession>
<keyword evidence="3" id="KW-1185">Reference proteome</keyword>
<feature type="region of interest" description="Disordered" evidence="1">
    <location>
        <begin position="147"/>
        <end position="186"/>
    </location>
</feature>
<dbReference type="RefSeq" id="XP_025433381.1">
    <property type="nucleotide sequence ID" value="XM_025574473.1"/>
</dbReference>
<dbReference type="GeneID" id="37075701"/>
<feature type="region of interest" description="Disordered" evidence="1">
    <location>
        <begin position="111"/>
        <end position="134"/>
    </location>
</feature>
<feature type="compositionally biased region" description="Low complexity" evidence="1">
    <location>
        <begin position="148"/>
        <end position="159"/>
    </location>
</feature>
<dbReference type="Proteomes" id="UP000248349">
    <property type="component" value="Unassembled WGS sequence"/>
</dbReference>
<organism evidence="2 3">
    <name type="scientific">Aspergillus saccharolyticus JOP 1030-1</name>
    <dbReference type="NCBI Taxonomy" id="1450539"/>
    <lineage>
        <taxon>Eukaryota</taxon>
        <taxon>Fungi</taxon>
        <taxon>Dikarya</taxon>
        <taxon>Ascomycota</taxon>
        <taxon>Pezizomycotina</taxon>
        <taxon>Eurotiomycetes</taxon>
        <taxon>Eurotiomycetidae</taxon>
        <taxon>Eurotiales</taxon>
        <taxon>Aspergillaceae</taxon>
        <taxon>Aspergillus</taxon>
        <taxon>Aspergillus subgen. Circumdati</taxon>
    </lineage>
</organism>
<dbReference type="OrthoDB" id="10524011at2759"/>
<dbReference type="AlphaFoldDB" id="A0A318ZIQ3"/>
<evidence type="ECO:0000256" key="1">
    <source>
        <dbReference type="SAM" id="MobiDB-lite"/>
    </source>
</evidence>
<protein>
    <submittedName>
        <fullName evidence="2">Uncharacterized protein</fullName>
    </submittedName>
</protein>
<name>A0A318ZIQ3_9EURO</name>
<evidence type="ECO:0000313" key="3">
    <source>
        <dbReference type="Proteomes" id="UP000248349"/>
    </source>
</evidence>